<dbReference type="InParanoid" id="A0A6I9UNC4"/>
<feature type="compositionally biased region" description="Low complexity" evidence="4">
    <location>
        <begin position="8"/>
        <end position="43"/>
    </location>
</feature>
<accession>A0A6I9UNC4</accession>
<keyword evidence="1 2" id="KW-0694">RNA-binding</keyword>
<feature type="compositionally biased region" description="Basic and acidic residues" evidence="4">
    <location>
        <begin position="253"/>
        <end position="262"/>
    </location>
</feature>
<evidence type="ECO:0000256" key="1">
    <source>
        <dbReference type="ARBA" id="ARBA00022884"/>
    </source>
</evidence>
<feature type="domain" description="RRM" evidence="5">
    <location>
        <begin position="405"/>
        <end position="490"/>
    </location>
</feature>
<protein>
    <submittedName>
        <fullName evidence="7">Nucleolin isoform X1</fullName>
    </submittedName>
</protein>
<dbReference type="SMART" id="SM00360">
    <property type="entry name" value="RRM"/>
    <property type="match status" value="3"/>
</dbReference>
<gene>
    <name evidence="7" type="primary">LOC105178136</name>
</gene>
<name>A0A6I9UNC4_SESIN</name>
<feature type="region of interest" description="Disordered" evidence="4">
    <location>
        <begin position="107"/>
        <end position="192"/>
    </location>
</feature>
<evidence type="ECO:0000256" key="2">
    <source>
        <dbReference type="PROSITE-ProRule" id="PRU00176"/>
    </source>
</evidence>
<dbReference type="Gene3D" id="3.30.70.330">
    <property type="match status" value="3"/>
</dbReference>
<feature type="coiled-coil region" evidence="3">
    <location>
        <begin position="295"/>
        <end position="322"/>
    </location>
</feature>
<dbReference type="GO" id="GO:0003723">
    <property type="term" value="F:RNA binding"/>
    <property type="evidence" value="ECO:0007669"/>
    <property type="project" value="UniProtKB-UniRule"/>
</dbReference>
<feature type="region of interest" description="Disordered" evidence="4">
    <location>
        <begin position="1"/>
        <end position="90"/>
    </location>
</feature>
<feature type="compositionally biased region" description="Basic and acidic residues" evidence="4">
    <location>
        <begin position="223"/>
        <end position="245"/>
    </location>
</feature>
<dbReference type="SUPFAM" id="SSF54928">
    <property type="entry name" value="RNA-binding domain, RBD"/>
    <property type="match status" value="2"/>
</dbReference>
<proteinExistence type="predicted"/>
<dbReference type="InterPro" id="IPR000504">
    <property type="entry name" value="RRM_dom"/>
</dbReference>
<dbReference type="PROSITE" id="PS50102">
    <property type="entry name" value="RRM"/>
    <property type="match status" value="3"/>
</dbReference>
<dbReference type="KEGG" id="sind:105178136"/>
<dbReference type="InterPro" id="IPR035979">
    <property type="entry name" value="RBD_domain_sf"/>
</dbReference>
<evidence type="ECO:0000259" key="5">
    <source>
        <dbReference type="PROSITE" id="PS50102"/>
    </source>
</evidence>
<feature type="domain" description="RRM" evidence="5">
    <location>
        <begin position="503"/>
        <end position="583"/>
    </location>
</feature>
<evidence type="ECO:0000256" key="3">
    <source>
        <dbReference type="SAM" id="Coils"/>
    </source>
</evidence>
<dbReference type="OrthoDB" id="3800936at2759"/>
<dbReference type="CDD" id="cd00590">
    <property type="entry name" value="RRM_SF"/>
    <property type="match status" value="3"/>
</dbReference>
<dbReference type="PANTHER" id="PTHR21245">
    <property type="entry name" value="HETEROGENEOUS NUCLEAR RIBONUCLEOPROTEIN"/>
    <property type="match status" value="1"/>
</dbReference>
<dbReference type="GeneID" id="105178136"/>
<evidence type="ECO:0000313" key="7">
    <source>
        <dbReference type="RefSeq" id="XP_011099812.1"/>
    </source>
</evidence>
<dbReference type="Gramene" id="SIN_1025343.t">
    <property type="protein sequence ID" value="SIN_1025343.t"/>
    <property type="gene ID" value="SIN_1025343"/>
</dbReference>
<dbReference type="Proteomes" id="UP000504604">
    <property type="component" value="Linkage group LG15"/>
</dbReference>
<evidence type="ECO:0000313" key="6">
    <source>
        <dbReference type="Proteomes" id="UP000504604"/>
    </source>
</evidence>
<feature type="domain" description="RRM" evidence="5">
    <location>
        <begin position="325"/>
        <end position="403"/>
    </location>
</feature>
<feature type="compositionally biased region" description="Basic and acidic residues" evidence="4">
    <location>
        <begin position="124"/>
        <end position="143"/>
    </location>
</feature>
<dbReference type="FunFam" id="3.30.70.330:FF:000816">
    <property type="entry name" value="Heterogeneous nuclear ribonucleoprotein Q"/>
    <property type="match status" value="1"/>
</dbReference>
<feature type="region of interest" description="Disordered" evidence="4">
    <location>
        <begin position="678"/>
        <end position="700"/>
    </location>
</feature>
<dbReference type="Pfam" id="PF00076">
    <property type="entry name" value="RRM_1"/>
    <property type="match status" value="3"/>
</dbReference>
<feature type="compositionally biased region" description="Basic and acidic residues" evidence="4">
    <location>
        <begin position="152"/>
        <end position="187"/>
    </location>
</feature>
<keyword evidence="3" id="KW-0175">Coiled coil</keyword>
<keyword evidence="6" id="KW-1185">Reference proteome</keyword>
<organism evidence="6 7">
    <name type="scientific">Sesamum indicum</name>
    <name type="common">Oriental sesame</name>
    <name type="synonym">Sesamum orientale</name>
    <dbReference type="NCBI Taxonomy" id="4182"/>
    <lineage>
        <taxon>Eukaryota</taxon>
        <taxon>Viridiplantae</taxon>
        <taxon>Streptophyta</taxon>
        <taxon>Embryophyta</taxon>
        <taxon>Tracheophyta</taxon>
        <taxon>Spermatophyta</taxon>
        <taxon>Magnoliopsida</taxon>
        <taxon>eudicotyledons</taxon>
        <taxon>Gunneridae</taxon>
        <taxon>Pentapetalae</taxon>
        <taxon>asterids</taxon>
        <taxon>lamiids</taxon>
        <taxon>Lamiales</taxon>
        <taxon>Pedaliaceae</taxon>
        <taxon>Sesamum</taxon>
    </lineage>
</organism>
<sequence length="819" mass="90918">MRTRNSDTQKPAAATKKTPPAAKKSAAKTQATPSSVEVKVESSPTQTETLKTGEAKRACAGRTKQVSVTPDSKPSVEQVGQASAVAKPVSGTKVVKKVVRKVIRKTPVSARAASGRTNASAVNEKAKIEETTENRTIEDKKSTEASNDEPATDEKTLVENVEHAVVEDKDTSDIGKLSEKAEEKASEPEMQLMDIGDKLSETIGTMATDANPVEDQEPCMTNKAEETKEEKGSQSKTISEGDPKAKTIGIEGETSHEVKQEDASLEEPDDGKIEGLSDQEVHEEFGAEDFADDDAPQNEAEAETLEEERVQLNAAARERKVRKEREIFVGGLDRDAVEADVRKVFEYAGEVVEVRMHVDPSTNKNKGYAFVQFATKEQASRALSEMKNPVIHGKRCGTAASEDNDTLFLGNICNTWTKEAIKQKLKDYGIEGVENITLVADPRYEGLSRGFAFIEFSSHAEAMLAYKRLQKHDVVFGHSERTAKVAFAEPLREPDPEVMAQVKSVFIDGLPPYWDEDHVREKFKVFGDIARIMLARNMSTAKRKDFGFVDFSTHEAAVSCVEGVNNNGLNDGNSKVKVRARLSNPLPKMQAVKGGMCGGFWIAHGSSGTFPRFSGRGFGRGGRSFNRANIQHGRGFYPRGPGRGGRMGFPHEHEIDNPYPPFHGRPNLEQGGRWGFRGADRDPSPVRPYPDRVRHGASDRGYGDYDSYRRYPYSFEEGYDRSFMRRHFDEPYPYDDAAHGIKRPYYMMDQDSGLAEPSRHRARLDLSDPAVPFCGTRYRDDLGADGGLYRQNYYGPEYRGGSYSSFYGNDHTYGRGYYY</sequence>
<dbReference type="RefSeq" id="XP_011099812.1">
    <property type="nucleotide sequence ID" value="XM_011101510.2"/>
</dbReference>
<reference evidence="7" key="1">
    <citation type="submission" date="2025-08" db="UniProtKB">
        <authorList>
            <consortium name="RefSeq"/>
        </authorList>
    </citation>
    <scope>IDENTIFICATION</scope>
</reference>
<dbReference type="FunFam" id="3.30.70.330:FF:000187">
    <property type="entry name" value="Heterogeneous nuclear ribonucleoprotein Q"/>
    <property type="match status" value="1"/>
</dbReference>
<feature type="region of interest" description="Disordered" evidence="4">
    <location>
        <begin position="208"/>
        <end position="273"/>
    </location>
</feature>
<dbReference type="InterPro" id="IPR012677">
    <property type="entry name" value="Nucleotide-bd_a/b_plait_sf"/>
</dbReference>
<dbReference type="AlphaFoldDB" id="A0A6I9UNC4"/>
<evidence type="ECO:0000256" key="4">
    <source>
        <dbReference type="SAM" id="MobiDB-lite"/>
    </source>
</evidence>